<comment type="subcellular location">
    <subcellularLocation>
        <location evidence="1">Cytoplasm</location>
    </subcellularLocation>
</comment>
<dbReference type="SUPFAM" id="SSF48452">
    <property type="entry name" value="TPR-like"/>
    <property type="match status" value="2"/>
</dbReference>
<organism evidence="8 9">
    <name type="scientific">Brevibacillus ruminantium</name>
    <dbReference type="NCBI Taxonomy" id="2950604"/>
    <lineage>
        <taxon>Bacteria</taxon>
        <taxon>Bacillati</taxon>
        <taxon>Bacillota</taxon>
        <taxon>Bacilli</taxon>
        <taxon>Bacillales</taxon>
        <taxon>Paenibacillaceae</taxon>
        <taxon>Brevibacillus</taxon>
    </lineage>
</organism>
<keyword evidence="4 6" id="KW-0802">TPR repeat</keyword>
<evidence type="ECO:0000256" key="2">
    <source>
        <dbReference type="ARBA" id="ARBA00022490"/>
    </source>
</evidence>
<evidence type="ECO:0000259" key="7">
    <source>
        <dbReference type="PROSITE" id="PS50943"/>
    </source>
</evidence>
<dbReference type="InterPro" id="IPR011990">
    <property type="entry name" value="TPR-like_helical_dom_sf"/>
</dbReference>
<dbReference type="PROSITE" id="PS50005">
    <property type="entry name" value="TPR"/>
    <property type="match status" value="3"/>
</dbReference>
<dbReference type="PANTHER" id="PTHR46630">
    <property type="entry name" value="TETRATRICOPEPTIDE REPEAT PROTEIN 29"/>
    <property type="match status" value="1"/>
</dbReference>
<evidence type="ECO:0000256" key="6">
    <source>
        <dbReference type="PROSITE-ProRule" id="PRU00339"/>
    </source>
</evidence>
<reference evidence="8" key="1">
    <citation type="submission" date="2022-06" db="EMBL/GenBank/DDBJ databases">
        <title>Genome sequencing of Brevibacillus sp. BB3-R1.</title>
        <authorList>
            <person name="Heo J."/>
            <person name="Lee D."/>
            <person name="Won M."/>
            <person name="Han B.-H."/>
            <person name="Hong S.-B."/>
            <person name="Kwon S.-W."/>
        </authorList>
    </citation>
    <scope>NUCLEOTIDE SEQUENCE</scope>
    <source>
        <strain evidence="8">BB3-R1</strain>
    </source>
</reference>
<name>A0ABY4WD55_9BACL</name>
<keyword evidence="2" id="KW-0963">Cytoplasm</keyword>
<evidence type="ECO:0000256" key="4">
    <source>
        <dbReference type="ARBA" id="ARBA00022803"/>
    </source>
</evidence>
<evidence type="ECO:0000313" key="9">
    <source>
        <dbReference type="Proteomes" id="UP001056500"/>
    </source>
</evidence>
<evidence type="ECO:0000256" key="3">
    <source>
        <dbReference type="ARBA" id="ARBA00022737"/>
    </source>
</evidence>
<keyword evidence="9" id="KW-1185">Reference proteome</keyword>
<dbReference type="SMART" id="SM00028">
    <property type="entry name" value="TPR"/>
    <property type="match status" value="6"/>
</dbReference>
<dbReference type="CDD" id="cd00093">
    <property type="entry name" value="HTH_XRE"/>
    <property type="match status" value="1"/>
</dbReference>
<dbReference type="InterPro" id="IPR001387">
    <property type="entry name" value="Cro/C1-type_HTH"/>
</dbReference>
<dbReference type="InterPro" id="IPR051476">
    <property type="entry name" value="Bac_ResReg_Asp_Phosphatase"/>
</dbReference>
<evidence type="ECO:0000256" key="5">
    <source>
        <dbReference type="ARBA" id="ARBA00038253"/>
    </source>
</evidence>
<feature type="repeat" description="TPR" evidence="6">
    <location>
        <begin position="378"/>
        <end position="411"/>
    </location>
</feature>
<dbReference type="InterPro" id="IPR010982">
    <property type="entry name" value="Lambda_DNA-bd_dom_sf"/>
</dbReference>
<dbReference type="Gene3D" id="1.25.40.10">
    <property type="entry name" value="Tetratricopeptide repeat domain"/>
    <property type="match status" value="3"/>
</dbReference>
<dbReference type="Gene3D" id="1.10.260.40">
    <property type="entry name" value="lambda repressor-like DNA-binding domains"/>
    <property type="match status" value="1"/>
</dbReference>
<dbReference type="SMART" id="SM00530">
    <property type="entry name" value="HTH_XRE"/>
    <property type="match status" value="1"/>
</dbReference>
<evidence type="ECO:0000313" key="8">
    <source>
        <dbReference type="EMBL" id="USG65112.1"/>
    </source>
</evidence>
<comment type="similarity">
    <text evidence="5">Belongs to the Rap family.</text>
</comment>
<dbReference type="Pfam" id="PF13181">
    <property type="entry name" value="TPR_8"/>
    <property type="match status" value="1"/>
</dbReference>
<dbReference type="Pfam" id="PF13424">
    <property type="entry name" value="TPR_12"/>
    <property type="match status" value="2"/>
</dbReference>
<dbReference type="SUPFAM" id="SSF47413">
    <property type="entry name" value="lambda repressor-like DNA-binding domains"/>
    <property type="match status" value="1"/>
</dbReference>
<protein>
    <submittedName>
        <fullName evidence="8">Helix-turn-helix transcriptional regulator</fullName>
    </submittedName>
</protein>
<sequence length="413" mass="48016">MVSIGKLIKEARKKQNMTQELLAIGICNRSYISQIEKGLVVPSRDVLEKLYNRLNIIEINYEEKINEIVECIDEGDFQKAITYITDIEGVHLSPHLHALRFWAKGEVEKFLHKYTDKAISYYKDDLDLESVDVSTKTRILLSIADSKLFSRELHLAEKYLNEVFKIIKSQNVSGYLKVQLFTLLAILDAKKGDYKTALSYYRQAEQLNRDYSTSYLMDIIYNGIGTIFSLQKQYEEAEYYLMEAIRFGETRKNRDDASIARRYCNLGIVFRLNGKYNCSIEALNSAIKIINSINNKPDIFNSKVELAKTYKCMGRYLETKQLCYEVIEHCPHSETLADAWYIIAEIHKENHDLETAIIYFEKALKLLENWGEYSPFLPRMYKQLGDLYNQVGRYSEAALMYEKGLNLMKPLGL</sequence>
<gene>
    <name evidence="8" type="ORF">NDK47_23810</name>
</gene>
<feature type="repeat" description="TPR" evidence="6">
    <location>
        <begin position="337"/>
        <end position="370"/>
    </location>
</feature>
<dbReference type="Pfam" id="PF01381">
    <property type="entry name" value="HTH_3"/>
    <property type="match status" value="1"/>
</dbReference>
<accession>A0ABY4WD55</accession>
<feature type="repeat" description="TPR" evidence="6">
    <location>
        <begin position="178"/>
        <end position="211"/>
    </location>
</feature>
<dbReference type="Proteomes" id="UP001056500">
    <property type="component" value="Chromosome"/>
</dbReference>
<dbReference type="InterPro" id="IPR019734">
    <property type="entry name" value="TPR_rpt"/>
</dbReference>
<dbReference type="PANTHER" id="PTHR46630:SF1">
    <property type="entry name" value="TETRATRICOPEPTIDE REPEAT PROTEIN 29"/>
    <property type="match status" value="1"/>
</dbReference>
<dbReference type="RefSeq" id="WP_251872218.1">
    <property type="nucleotide sequence ID" value="NZ_CP098755.1"/>
</dbReference>
<evidence type="ECO:0000256" key="1">
    <source>
        <dbReference type="ARBA" id="ARBA00004496"/>
    </source>
</evidence>
<keyword evidence="3" id="KW-0677">Repeat</keyword>
<dbReference type="PROSITE" id="PS50943">
    <property type="entry name" value="HTH_CROC1"/>
    <property type="match status" value="1"/>
</dbReference>
<dbReference type="EMBL" id="CP098755">
    <property type="protein sequence ID" value="USG65112.1"/>
    <property type="molecule type" value="Genomic_DNA"/>
</dbReference>
<proteinExistence type="inferred from homology"/>
<feature type="domain" description="HTH cro/C1-type" evidence="7">
    <location>
        <begin position="8"/>
        <end position="64"/>
    </location>
</feature>